<reference evidence="3" key="1">
    <citation type="journal article" date="2019" name="Int. J. Syst. Evol. Microbiol.">
        <title>The Global Catalogue of Microorganisms (GCM) 10K type strain sequencing project: providing services to taxonomists for standard genome sequencing and annotation.</title>
        <authorList>
            <consortium name="The Broad Institute Genomics Platform"/>
            <consortium name="The Broad Institute Genome Sequencing Center for Infectious Disease"/>
            <person name="Wu L."/>
            <person name="Ma J."/>
        </authorList>
    </citation>
    <scope>NUCLEOTIDE SEQUENCE [LARGE SCALE GENOMIC DNA]</scope>
    <source>
        <strain evidence="3">CCUG 63418</strain>
    </source>
</reference>
<feature type="domain" description="Carrier" evidence="1">
    <location>
        <begin position="1"/>
        <end position="75"/>
    </location>
</feature>
<dbReference type="InterPro" id="IPR036736">
    <property type="entry name" value="ACP-like_sf"/>
</dbReference>
<dbReference type="Gene3D" id="1.10.1200.10">
    <property type="entry name" value="ACP-like"/>
    <property type="match status" value="1"/>
</dbReference>
<organism evidence="2 3">
    <name type="scientific">Mucilaginibacter calamicampi</name>
    <dbReference type="NCBI Taxonomy" id="1302352"/>
    <lineage>
        <taxon>Bacteria</taxon>
        <taxon>Pseudomonadati</taxon>
        <taxon>Bacteroidota</taxon>
        <taxon>Sphingobacteriia</taxon>
        <taxon>Sphingobacteriales</taxon>
        <taxon>Sphingobacteriaceae</taxon>
        <taxon>Mucilaginibacter</taxon>
    </lineage>
</organism>
<dbReference type="InterPro" id="IPR009081">
    <property type="entry name" value="PP-bd_ACP"/>
</dbReference>
<gene>
    <name evidence="2" type="ORF">ACFQZS_05780</name>
</gene>
<dbReference type="EMBL" id="JBHTHU010000005">
    <property type="protein sequence ID" value="MFD0749644.1"/>
    <property type="molecule type" value="Genomic_DNA"/>
</dbReference>
<evidence type="ECO:0000259" key="1">
    <source>
        <dbReference type="PROSITE" id="PS50075"/>
    </source>
</evidence>
<evidence type="ECO:0000313" key="3">
    <source>
        <dbReference type="Proteomes" id="UP001596958"/>
    </source>
</evidence>
<protein>
    <submittedName>
        <fullName evidence="2">Acyl carrier protein</fullName>
    </submittedName>
</protein>
<proteinExistence type="predicted"/>
<evidence type="ECO:0000313" key="2">
    <source>
        <dbReference type="EMBL" id="MFD0749644.1"/>
    </source>
</evidence>
<accession>A0ABW2YTQ8</accession>
<name>A0ABW2YTQ8_9SPHI</name>
<dbReference type="SUPFAM" id="SSF47336">
    <property type="entry name" value="ACP-like"/>
    <property type="match status" value="1"/>
</dbReference>
<keyword evidence="3" id="KW-1185">Reference proteome</keyword>
<dbReference type="RefSeq" id="WP_377098194.1">
    <property type="nucleotide sequence ID" value="NZ_JBHTHU010000005.1"/>
</dbReference>
<sequence length="80" mass="9128">MISAKLKETILAVLELSDYTINYETRADEVPGWDSLTHINIILAIEEAYDIRLPGREVRKLACIGELQDLVDEKLKENDI</sequence>
<dbReference type="PROSITE" id="PS50075">
    <property type="entry name" value="CARRIER"/>
    <property type="match status" value="1"/>
</dbReference>
<dbReference type="Proteomes" id="UP001596958">
    <property type="component" value="Unassembled WGS sequence"/>
</dbReference>
<comment type="caution">
    <text evidence="2">The sequence shown here is derived from an EMBL/GenBank/DDBJ whole genome shotgun (WGS) entry which is preliminary data.</text>
</comment>